<feature type="compositionally biased region" description="Basic and acidic residues" evidence="1">
    <location>
        <begin position="30"/>
        <end position="39"/>
    </location>
</feature>
<feature type="transmembrane region" description="Helical" evidence="2">
    <location>
        <begin position="420"/>
        <end position="440"/>
    </location>
</feature>
<keyword evidence="2" id="KW-1133">Transmembrane helix</keyword>
<keyword evidence="2" id="KW-0472">Membrane</keyword>
<feature type="compositionally biased region" description="Low complexity" evidence="1">
    <location>
        <begin position="189"/>
        <end position="203"/>
    </location>
</feature>
<comment type="caution">
    <text evidence="3">The sequence shown here is derived from an EMBL/GenBank/DDBJ whole genome shotgun (WGS) entry which is preliminary data.</text>
</comment>
<dbReference type="Pfam" id="PF06197">
    <property type="entry name" value="DUF998"/>
    <property type="match status" value="1"/>
</dbReference>
<keyword evidence="2" id="KW-0812">Transmembrane</keyword>
<gene>
    <name evidence="3" type="ORF">D7V88_08265</name>
</gene>
<dbReference type="EMBL" id="RAVZ01000037">
    <property type="protein sequence ID" value="RKG91897.1"/>
    <property type="molecule type" value="Genomic_DNA"/>
</dbReference>
<feature type="transmembrane region" description="Helical" evidence="2">
    <location>
        <begin position="452"/>
        <end position="471"/>
    </location>
</feature>
<sequence length="516" mass="53589">MPVVEDPSQVDGEAQVPARNGDTEDVVGELDDRVVRSGDGRQQPQAGPAEARRLGEGPGLSVAVEHHPVASLLLEDEVGRAKACPPGQHLRRPRRNLPGKQLQRLPLEGEGDLLTTRGDTRAIARLAVGEGHVPADVGERDVPAQAHGTDAPGTRADGQGHGQSAARTRQVQGNGGGVTAGGIDRAGRHAGVGSARRVVAAGGRKLRRAQTRPQPNDDAHGQTQPWAQRQPSHVYPLRYALHVRRLPATPRRAIHYNQINLKTPDSQVESDLGVRGAARVALFRMGERLDDDGATAPGDEPLRTIAFACALLSLIILAGATLAGGLAYPGYDPLRQYISELGATGANTGPAVSLAFKVSGALLAAFWLMCAGLFPKSPPLLVGFGLSALNGLGLFFGGVFRCDFQCSLAAPSKAAVLHELLGGLGYLAGIAGVFVLGVAMRSRPAGRGLSNVALGCGVPAALAFGLLQPTFEFDGAAQRVLELALAVWTVAVALSVRRPAGGFLPTASAPPGTHAP</sequence>
<feature type="region of interest" description="Disordered" evidence="1">
    <location>
        <begin position="1"/>
        <end position="59"/>
    </location>
</feature>
<dbReference type="AlphaFoldDB" id="A0A3A8J7X6"/>
<dbReference type="InterPro" id="IPR009339">
    <property type="entry name" value="DUF998"/>
</dbReference>
<feature type="compositionally biased region" description="Polar residues" evidence="1">
    <location>
        <begin position="221"/>
        <end position="230"/>
    </location>
</feature>
<protein>
    <submittedName>
        <fullName evidence="3">DUF998 domain-containing protein</fullName>
    </submittedName>
</protein>
<dbReference type="Proteomes" id="UP000268094">
    <property type="component" value="Unassembled WGS sequence"/>
</dbReference>
<name>A0A3A8J7X6_9BACT</name>
<evidence type="ECO:0000256" key="2">
    <source>
        <dbReference type="SAM" id="Phobius"/>
    </source>
</evidence>
<feature type="transmembrane region" description="Helical" evidence="2">
    <location>
        <begin position="351"/>
        <end position="374"/>
    </location>
</feature>
<evidence type="ECO:0000313" key="4">
    <source>
        <dbReference type="Proteomes" id="UP000268094"/>
    </source>
</evidence>
<feature type="region of interest" description="Disordered" evidence="1">
    <location>
        <begin position="134"/>
        <end position="230"/>
    </location>
</feature>
<reference evidence="4" key="1">
    <citation type="submission" date="2018-09" db="EMBL/GenBank/DDBJ databases">
        <authorList>
            <person name="Livingstone P.G."/>
            <person name="Whitworth D.E."/>
        </authorList>
    </citation>
    <scope>NUCLEOTIDE SEQUENCE [LARGE SCALE GENOMIC DNA]</scope>
    <source>
        <strain evidence="4">CA054A</strain>
    </source>
</reference>
<evidence type="ECO:0000313" key="3">
    <source>
        <dbReference type="EMBL" id="RKG91897.1"/>
    </source>
</evidence>
<keyword evidence="4" id="KW-1185">Reference proteome</keyword>
<feature type="transmembrane region" description="Helical" evidence="2">
    <location>
        <begin position="305"/>
        <end position="331"/>
    </location>
</feature>
<proteinExistence type="predicted"/>
<feature type="region of interest" description="Disordered" evidence="1">
    <location>
        <begin position="84"/>
        <end position="113"/>
    </location>
</feature>
<accession>A0A3A8J7X6</accession>
<organism evidence="3 4">
    <name type="scientific">Corallococcus terminator</name>
    <dbReference type="NCBI Taxonomy" id="2316733"/>
    <lineage>
        <taxon>Bacteria</taxon>
        <taxon>Pseudomonadati</taxon>
        <taxon>Myxococcota</taxon>
        <taxon>Myxococcia</taxon>
        <taxon>Myxococcales</taxon>
        <taxon>Cystobacterineae</taxon>
        <taxon>Myxococcaceae</taxon>
        <taxon>Corallococcus</taxon>
    </lineage>
</organism>
<evidence type="ECO:0000256" key="1">
    <source>
        <dbReference type="SAM" id="MobiDB-lite"/>
    </source>
</evidence>
<feature type="transmembrane region" description="Helical" evidence="2">
    <location>
        <begin position="381"/>
        <end position="400"/>
    </location>
</feature>